<protein>
    <submittedName>
        <fullName evidence="1">Uncharacterized protein</fullName>
    </submittedName>
</protein>
<dbReference type="Proteomes" id="UP000270094">
    <property type="component" value="Unassembled WGS sequence"/>
</dbReference>
<dbReference type="OrthoDB" id="5870286at2759"/>
<evidence type="ECO:0000313" key="1">
    <source>
        <dbReference type="EMBL" id="VDM78857.1"/>
    </source>
</evidence>
<sequence length="173" mass="19636">MLVQCLLHLLDGNKGVRHEVVQVWWESDRNLSSRIKQPSPPLILYDILNVPQANYQPQDGVYEYYEASTKSPYEVVEDAFMYSVRSKLTDPSSLPKAEKQLLTDTFTHVGCDLFKRGGGQKLICIFGTTLDQDTREEPYVVGEPGSKCTTKSLEPLMPLCIYTEKKRKSSSNK</sequence>
<keyword evidence="2" id="KW-1185">Reference proteome</keyword>
<reference evidence="1 2" key="1">
    <citation type="submission" date="2018-11" db="EMBL/GenBank/DDBJ databases">
        <authorList>
            <consortium name="Pathogen Informatics"/>
        </authorList>
    </citation>
    <scope>NUCLEOTIDE SEQUENCE [LARGE SCALE GENOMIC DNA]</scope>
</reference>
<proteinExistence type="predicted"/>
<dbReference type="EMBL" id="UYYB01103144">
    <property type="protein sequence ID" value="VDM78857.1"/>
    <property type="molecule type" value="Genomic_DNA"/>
</dbReference>
<dbReference type="AlphaFoldDB" id="A0A3P7JRF5"/>
<evidence type="ECO:0000313" key="2">
    <source>
        <dbReference type="Proteomes" id="UP000270094"/>
    </source>
</evidence>
<name>A0A3P7JRF5_STRVU</name>
<gene>
    <name evidence="1" type="ORF">SVUK_LOCUS13855</name>
</gene>
<accession>A0A3P7JRF5</accession>
<organism evidence="1 2">
    <name type="scientific">Strongylus vulgaris</name>
    <name type="common">Blood worm</name>
    <dbReference type="NCBI Taxonomy" id="40348"/>
    <lineage>
        <taxon>Eukaryota</taxon>
        <taxon>Metazoa</taxon>
        <taxon>Ecdysozoa</taxon>
        <taxon>Nematoda</taxon>
        <taxon>Chromadorea</taxon>
        <taxon>Rhabditida</taxon>
        <taxon>Rhabditina</taxon>
        <taxon>Rhabditomorpha</taxon>
        <taxon>Strongyloidea</taxon>
        <taxon>Strongylidae</taxon>
        <taxon>Strongylus</taxon>
    </lineage>
</organism>